<keyword evidence="3" id="KW-1185">Reference proteome</keyword>
<evidence type="ECO:0000256" key="1">
    <source>
        <dbReference type="SAM" id="SignalP"/>
    </source>
</evidence>
<evidence type="ECO:0008006" key="4">
    <source>
        <dbReference type="Google" id="ProtNLM"/>
    </source>
</evidence>
<dbReference type="AlphaFoldDB" id="A0A2P8FRR7"/>
<dbReference type="OrthoDB" id="680656at2"/>
<feature type="signal peptide" evidence="1">
    <location>
        <begin position="1"/>
        <end position="21"/>
    </location>
</feature>
<gene>
    <name evidence="2" type="ORF">CLV42_1157</name>
</gene>
<sequence length="1086" mass="120333">MKFLAFYLAVVISASAGQLMAQSSNNTDLLPKTVTAGPNTTQFHKFTTFEVAYHTGVPEIQIPIYTIESGRLNLPLTLSYHAGGNKVNEVPGWVGMGWSLSSGGKVTRAIVGNKADESGTGFLRNTLRTDLNTNVDADLLYINDIAKGDYDAEPDIFSYDIPGYSGRFFFNRNNNFAPSLIPFAPVRVNKYFNASTSKLWFDITNPEGVKCTFGDNYREVSSGSNGGVSFDYTTAWMLEKMVSADMRDTIAFSYVMQSSIPQEDAADTWVIEDNVQNYGVTLPPGSLEQQPAPPYSPNSMASLSSSAHSSITGEYLPTQILFKNGKILFNQAPLGRQDFTFGFNASKALQSIQIYNLKPGTTTYELLQTFMLYQSYFMNGSDSLSRRLRLDSVQVLDKNNARVFSYRMQYDNQMLPVRSSKAKDLWGYYNGKNNNTLIPQMQVVYTTGVVGTGTQITVGSDIADGRDVDSVKAQASILKRLYLPTGGYNDYEYEANRYLDNGDVQLAGGLRIKSIKAYDPIGNARLTRFYKYGLNENGAGTKNFTLNNSYYIATRTHRYWYPSSYGINIIANKTSRTIAASPAIDIVPWDGAAVIYPQVAEYIDSLGASGKTVVTFNDITDPLISASWTKPVKNSYFFRRGQPLSKTIYKRVGSQFVLKEAEQSYYQAFVDSTFPNVGMVAIKTVVNEGTIDDGVVLPSSSLQPNDASSFRYNYYNIISGDNLLTSKVNMTYDDGDPNRYYKTVVVNDYNNLKHMQVSRVYQINSEGDTLFQTKKYAADYLSGNTTGSPVLDSMVARNMQTSVIESVNYKVDKGTTTRKFTGADLTTYKLVNSNRDIVKDTEKDLAIDRPVTNFISSAVSSGTLQFDSRYQNRTVFNNYNTGGALSQFTEKTAGPTAQLWDYNNEEIVAVAVNANVSEVAYTSFETATKGNFAYTGTVTADATAPTGQMVYNLGQASGSITFPAFSSSQSYRISYWTKNGTPYSLSGTQSGYPQKGLTYQGWTYYEHKITGITSLTLTGTGMIDELRLCPFGSRMGTRSVNPLVGVTATADDAGNLKLYEYDSFNRFKLAREFNNIIKTIEYQYKK</sequence>
<comment type="caution">
    <text evidence="2">The sequence shown here is derived from an EMBL/GenBank/DDBJ whole genome shotgun (WGS) entry which is preliminary data.</text>
</comment>
<organism evidence="2 3">
    <name type="scientific">Chitinophaga ginsengisoli</name>
    <dbReference type="NCBI Taxonomy" id="363837"/>
    <lineage>
        <taxon>Bacteria</taxon>
        <taxon>Pseudomonadati</taxon>
        <taxon>Bacteroidota</taxon>
        <taxon>Chitinophagia</taxon>
        <taxon>Chitinophagales</taxon>
        <taxon>Chitinophagaceae</taxon>
        <taxon>Chitinophaga</taxon>
    </lineage>
</organism>
<proteinExistence type="predicted"/>
<accession>A0A2P8FRR7</accession>
<protein>
    <recommendedName>
        <fullName evidence="4">YD repeat-containing protein</fullName>
    </recommendedName>
</protein>
<dbReference type="RefSeq" id="WP_106604983.1">
    <property type="nucleotide sequence ID" value="NZ_PYGK01000015.1"/>
</dbReference>
<name>A0A2P8FRR7_9BACT</name>
<evidence type="ECO:0000313" key="2">
    <source>
        <dbReference type="EMBL" id="PSL24421.1"/>
    </source>
</evidence>
<dbReference type="Proteomes" id="UP000240978">
    <property type="component" value="Unassembled WGS sequence"/>
</dbReference>
<reference evidence="2 3" key="1">
    <citation type="submission" date="2018-03" db="EMBL/GenBank/DDBJ databases">
        <title>Genomic Encyclopedia of Archaeal and Bacterial Type Strains, Phase II (KMG-II): from individual species to whole genera.</title>
        <authorList>
            <person name="Goeker M."/>
        </authorList>
    </citation>
    <scope>NUCLEOTIDE SEQUENCE [LARGE SCALE GENOMIC DNA]</scope>
    <source>
        <strain evidence="2 3">DSM 18107</strain>
    </source>
</reference>
<dbReference type="EMBL" id="PYGK01000015">
    <property type="protein sequence ID" value="PSL24421.1"/>
    <property type="molecule type" value="Genomic_DNA"/>
</dbReference>
<feature type="chain" id="PRO_5015167586" description="YD repeat-containing protein" evidence="1">
    <location>
        <begin position="22"/>
        <end position="1086"/>
    </location>
</feature>
<evidence type="ECO:0000313" key="3">
    <source>
        <dbReference type="Proteomes" id="UP000240978"/>
    </source>
</evidence>
<keyword evidence="1" id="KW-0732">Signal</keyword>